<name>A0A6A4TUT0_SCOMX</name>
<proteinExistence type="predicted"/>
<evidence type="ECO:0000256" key="1">
    <source>
        <dbReference type="SAM" id="MobiDB-lite"/>
    </source>
</evidence>
<evidence type="ECO:0000313" key="2">
    <source>
        <dbReference type="EMBL" id="KAF0046431.1"/>
    </source>
</evidence>
<gene>
    <name evidence="2" type="ORF">F2P81_000064</name>
</gene>
<dbReference type="AlphaFoldDB" id="A0A6A4TUT0"/>
<dbReference type="Proteomes" id="UP000438429">
    <property type="component" value="Unassembled WGS sequence"/>
</dbReference>
<protein>
    <submittedName>
        <fullName evidence="2">Uncharacterized protein</fullName>
    </submittedName>
</protein>
<feature type="compositionally biased region" description="Basic and acidic residues" evidence="1">
    <location>
        <begin position="51"/>
        <end position="70"/>
    </location>
</feature>
<feature type="compositionally biased region" description="Polar residues" evidence="1">
    <location>
        <begin position="7"/>
        <end position="16"/>
    </location>
</feature>
<reference evidence="2 3" key="1">
    <citation type="submission" date="2019-06" db="EMBL/GenBank/DDBJ databases">
        <title>Draft genomes of female and male turbot (Scophthalmus maximus).</title>
        <authorList>
            <person name="Xu H."/>
            <person name="Xu X.-W."/>
            <person name="Shao C."/>
            <person name="Chen S."/>
        </authorList>
    </citation>
    <scope>NUCLEOTIDE SEQUENCE [LARGE SCALE GENOMIC DNA]</scope>
    <source>
        <strain evidence="2">Ysfricsl-2016a</strain>
        <tissue evidence="2">Blood</tissue>
    </source>
</reference>
<sequence length="70" mass="7478">MVPLSRGQMSRFQLPTNPRGDRSAALLQSPAAGPRSVHTAPGTSLAPGAPPREEADESRIQLMGRERTVD</sequence>
<dbReference type="EMBL" id="VEVO01000001">
    <property type="protein sequence ID" value="KAF0046431.1"/>
    <property type="molecule type" value="Genomic_DNA"/>
</dbReference>
<feature type="region of interest" description="Disordered" evidence="1">
    <location>
        <begin position="1"/>
        <end position="70"/>
    </location>
</feature>
<accession>A0A6A4TUT0</accession>
<comment type="caution">
    <text evidence="2">The sequence shown here is derived from an EMBL/GenBank/DDBJ whole genome shotgun (WGS) entry which is preliminary data.</text>
</comment>
<organism evidence="2 3">
    <name type="scientific">Scophthalmus maximus</name>
    <name type="common">Turbot</name>
    <name type="synonym">Psetta maxima</name>
    <dbReference type="NCBI Taxonomy" id="52904"/>
    <lineage>
        <taxon>Eukaryota</taxon>
        <taxon>Metazoa</taxon>
        <taxon>Chordata</taxon>
        <taxon>Craniata</taxon>
        <taxon>Vertebrata</taxon>
        <taxon>Euteleostomi</taxon>
        <taxon>Actinopterygii</taxon>
        <taxon>Neopterygii</taxon>
        <taxon>Teleostei</taxon>
        <taxon>Neoteleostei</taxon>
        <taxon>Acanthomorphata</taxon>
        <taxon>Carangaria</taxon>
        <taxon>Pleuronectiformes</taxon>
        <taxon>Pleuronectoidei</taxon>
        <taxon>Scophthalmidae</taxon>
        <taxon>Scophthalmus</taxon>
    </lineage>
</organism>
<evidence type="ECO:0000313" key="3">
    <source>
        <dbReference type="Proteomes" id="UP000438429"/>
    </source>
</evidence>